<dbReference type="PROSITE" id="PS00902">
    <property type="entry name" value="GLUTAMATE_5_KINASE"/>
    <property type="match status" value="1"/>
</dbReference>
<dbReference type="OrthoDB" id="409889at2759"/>
<keyword evidence="6 10" id="KW-0418">Kinase</keyword>
<name>A0A5J4YX92_PORPP</name>
<proteinExistence type="inferred from homology"/>
<dbReference type="InterPro" id="IPR005715">
    <property type="entry name" value="Glu_5kinase/COase_Synthase"/>
</dbReference>
<dbReference type="CDD" id="cd21157">
    <property type="entry name" value="PUA_G5K"/>
    <property type="match status" value="1"/>
</dbReference>
<dbReference type="InterPro" id="IPR011529">
    <property type="entry name" value="Glu_5kinase"/>
</dbReference>
<dbReference type="Gene3D" id="2.30.130.10">
    <property type="entry name" value="PUA domain"/>
    <property type="match status" value="1"/>
</dbReference>
<dbReference type="SMART" id="SM00359">
    <property type="entry name" value="PUA"/>
    <property type="match status" value="1"/>
</dbReference>
<evidence type="ECO:0000256" key="2">
    <source>
        <dbReference type="ARBA" id="ARBA00022605"/>
    </source>
</evidence>
<dbReference type="AlphaFoldDB" id="A0A5J4YX92"/>
<dbReference type="FunFam" id="3.40.1160.10:FF:000018">
    <property type="entry name" value="Glutamate 5-kinase"/>
    <property type="match status" value="1"/>
</dbReference>
<dbReference type="NCBIfam" id="TIGR01027">
    <property type="entry name" value="proB"/>
    <property type="match status" value="1"/>
</dbReference>
<evidence type="ECO:0000256" key="8">
    <source>
        <dbReference type="SAM" id="MobiDB-lite"/>
    </source>
</evidence>
<dbReference type="Pfam" id="PF01472">
    <property type="entry name" value="PUA"/>
    <property type="match status" value="1"/>
</dbReference>
<dbReference type="InterPro" id="IPR015947">
    <property type="entry name" value="PUA-like_sf"/>
</dbReference>
<sequence length="459" mass="49531">MSEILPPTAPSSGGTGRSDKTILGRSVPQMTSDSESDIDNVRRNQSLAELTGFSHEPDTPTVVIKVGTSTIMRESSPASDSVVTASSVAEAAGMSLDADEGELAISTLALLTDTILTLKRGGFGVVLVTSGAVGMGCREMGITQRPDSLAAKQALAAVGQLKLMQAYADLFRLGNQPVAQVLLSRTDFTQKHQYFNARNTLMELLKLGVIPIVNENDTVATEELRFGDNDSLSAFVAGLVSAKWLFLLTDVDQLYTDNPRNNPDAEPIAVVKNIEELDVGFGQSGKGGTQWGTGGMITKIVAARLATAAGVTVCVSHGRHPHRILDFVMNRGEMCGTVFIARSRKAAIRKGRKRWIAQGLVPRGKIWIDDGAVRAIRMKKSLFPVGVRKVEGSFESNNSITVLDLQDREVACGISNFSRDECEMILGKHSDEVNEILGYHADEELIHRGNLVVFKMEDC</sequence>
<accession>A0A5J4YX92</accession>
<keyword evidence="2" id="KW-0028">Amino-acid biosynthesis</keyword>
<keyword evidence="11" id="KW-1185">Reference proteome</keyword>
<dbReference type="HAMAP" id="MF_00456">
    <property type="entry name" value="ProB"/>
    <property type="match status" value="1"/>
</dbReference>
<dbReference type="OMA" id="NLAFPPH"/>
<feature type="region of interest" description="Disordered" evidence="8">
    <location>
        <begin position="1"/>
        <end position="37"/>
    </location>
</feature>
<dbReference type="Pfam" id="PF00696">
    <property type="entry name" value="AA_kinase"/>
    <property type="match status" value="1"/>
</dbReference>
<dbReference type="InterPro" id="IPR036393">
    <property type="entry name" value="AceGlu_kinase-like_sf"/>
</dbReference>
<dbReference type="EMBL" id="VRMN01000003">
    <property type="protein sequence ID" value="KAA8496201.1"/>
    <property type="molecule type" value="Genomic_DNA"/>
</dbReference>
<dbReference type="InterPro" id="IPR002478">
    <property type="entry name" value="PUA"/>
</dbReference>
<protein>
    <submittedName>
        <fullName evidence="10">Glutamate 5-kinase</fullName>
    </submittedName>
</protein>
<dbReference type="Gene3D" id="3.40.1160.10">
    <property type="entry name" value="Acetylglutamate kinase-like"/>
    <property type="match status" value="2"/>
</dbReference>
<dbReference type="InterPro" id="IPR036974">
    <property type="entry name" value="PUA_sf"/>
</dbReference>
<evidence type="ECO:0000256" key="5">
    <source>
        <dbReference type="ARBA" id="ARBA00022741"/>
    </source>
</evidence>
<organism evidence="10 11">
    <name type="scientific">Porphyridium purpureum</name>
    <name type="common">Red alga</name>
    <name type="synonym">Porphyridium cruentum</name>
    <dbReference type="NCBI Taxonomy" id="35688"/>
    <lineage>
        <taxon>Eukaryota</taxon>
        <taxon>Rhodophyta</taxon>
        <taxon>Bangiophyceae</taxon>
        <taxon>Porphyridiales</taxon>
        <taxon>Porphyridiaceae</taxon>
        <taxon>Porphyridium</taxon>
    </lineage>
</organism>
<evidence type="ECO:0000256" key="3">
    <source>
        <dbReference type="ARBA" id="ARBA00022650"/>
    </source>
</evidence>
<dbReference type="Proteomes" id="UP000324585">
    <property type="component" value="Unassembled WGS sequence"/>
</dbReference>
<evidence type="ECO:0000256" key="7">
    <source>
        <dbReference type="ARBA" id="ARBA00022840"/>
    </source>
</evidence>
<dbReference type="PANTHER" id="PTHR43654:SF3">
    <property type="entry name" value="GLUTAMATE 5-KINASE"/>
    <property type="match status" value="1"/>
</dbReference>
<dbReference type="GO" id="GO:0005829">
    <property type="term" value="C:cytosol"/>
    <property type="evidence" value="ECO:0007669"/>
    <property type="project" value="TreeGrafter"/>
</dbReference>
<keyword evidence="5" id="KW-0547">Nucleotide-binding</keyword>
<dbReference type="PRINTS" id="PR00474">
    <property type="entry name" value="GLU5KINASE"/>
</dbReference>
<dbReference type="SUPFAM" id="SSF53633">
    <property type="entry name" value="Carbamate kinase-like"/>
    <property type="match status" value="1"/>
</dbReference>
<evidence type="ECO:0000259" key="9">
    <source>
        <dbReference type="SMART" id="SM00359"/>
    </source>
</evidence>
<dbReference type="PROSITE" id="PS50890">
    <property type="entry name" value="PUA"/>
    <property type="match status" value="1"/>
</dbReference>
<dbReference type="InterPro" id="IPR041739">
    <property type="entry name" value="G5K_ProB"/>
</dbReference>
<keyword evidence="7" id="KW-0067">ATP-binding</keyword>
<dbReference type="SUPFAM" id="SSF88697">
    <property type="entry name" value="PUA domain-like"/>
    <property type="match status" value="1"/>
</dbReference>
<keyword evidence="3" id="KW-0641">Proline biosynthesis</keyword>
<gene>
    <name evidence="10" type="ORF">FVE85_2356</name>
</gene>
<dbReference type="InterPro" id="IPR019797">
    <property type="entry name" value="Glutamate_5-kinase_CS"/>
</dbReference>
<evidence type="ECO:0000256" key="1">
    <source>
        <dbReference type="ARBA" id="ARBA00022490"/>
    </source>
</evidence>
<evidence type="ECO:0000256" key="6">
    <source>
        <dbReference type="ARBA" id="ARBA00022777"/>
    </source>
</evidence>
<dbReference type="PIRSF" id="PIRSF000729">
    <property type="entry name" value="GK"/>
    <property type="match status" value="1"/>
</dbReference>
<dbReference type="InterPro" id="IPR001048">
    <property type="entry name" value="Asp/Glu/Uridylate_kinase"/>
</dbReference>
<evidence type="ECO:0000256" key="4">
    <source>
        <dbReference type="ARBA" id="ARBA00022679"/>
    </source>
</evidence>
<dbReference type="GO" id="GO:0004349">
    <property type="term" value="F:glutamate 5-kinase activity"/>
    <property type="evidence" value="ECO:0007669"/>
    <property type="project" value="InterPro"/>
</dbReference>
<evidence type="ECO:0000313" key="11">
    <source>
        <dbReference type="Proteomes" id="UP000324585"/>
    </source>
</evidence>
<dbReference type="InterPro" id="IPR001057">
    <property type="entry name" value="Glu/AcGlu_kinase"/>
</dbReference>
<feature type="domain" description="PUA" evidence="9">
    <location>
        <begin position="364"/>
        <end position="446"/>
    </location>
</feature>
<reference evidence="11" key="1">
    <citation type="journal article" date="2019" name="Nat. Commun.">
        <title>Expansion of phycobilisome linker gene families in mesophilic red algae.</title>
        <authorList>
            <person name="Lee J."/>
            <person name="Kim D."/>
            <person name="Bhattacharya D."/>
            <person name="Yoon H.S."/>
        </authorList>
    </citation>
    <scope>NUCLEOTIDE SEQUENCE [LARGE SCALE GENOMIC DNA]</scope>
    <source>
        <strain evidence="11">CCMP 1328</strain>
    </source>
</reference>
<dbReference type="CDD" id="cd04242">
    <property type="entry name" value="AAK_G5K_ProB"/>
    <property type="match status" value="1"/>
</dbReference>
<keyword evidence="1" id="KW-0963">Cytoplasm</keyword>
<dbReference type="GO" id="GO:0008652">
    <property type="term" value="P:amino acid biosynthetic process"/>
    <property type="evidence" value="ECO:0007669"/>
    <property type="project" value="UniProtKB-KW"/>
</dbReference>
<dbReference type="GO" id="GO:0003723">
    <property type="term" value="F:RNA binding"/>
    <property type="evidence" value="ECO:0007669"/>
    <property type="project" value="InterPro"/>
</dbReference>
<dbReference type="GO" id="GO:0005524">
    <property type="term" value="F:ATP binding"/>
    <property type="evidence" value="ECO:0007669"/>
    <property type="project" value="UniProtKB-KW"/>
</dbReference>
<comment type="caution">
    <text evidence="10">The sequence shown here is derived from an EMBL/GenBank/DDBJ whole genome shotgun (WGS) entry which is preliminary data.</text>
</comment>
<keyword evidence="4" id="KW-0808">Transferase</keyword>
<dbReference type="PANTHER" id="PTHR43654">
    <property type="entry name" value="GLUTAMATE 5-KINASE"/>
    <property type="match status" value="1"/>
</dbReference>
<evidence type="ECO:0000313" key="10">
    <source>
        <dbReference type="EMBL" id="KAA8496201.1"/>
    </source>
</evidence>